<dbReference type="EMBL" id="KI631422">
    <property type="protein sequence ID" value="EYU28250.1"/>
    <property type="molecule type" value="Genomic_DNA"/>
</dbReference>
<evidence type="ECO:0000259" key="4">
    <source>
        <dbReference type="PROSITE" id="PS51720"/>
    </source>
</evidence>
<dbReference type="Gene3D" id="3.40.50.300">
    <property type="entry name" value="P-loop containing nucleotide triphosphate hydrolases"/>
    <property type="match status" value="1"/>
</dbReference>
<dbReference type="GO" id="GO:0003924">
    <property type="term" value="F:GTPase activity"/>
    <property type="evidence" value="ECO:0000318"/>
    <property type="project" value="GO_Central"/>
</dbReference>
<comment type="similarity">
    <text evidence="1">Belongs to the TRAFAC class TrmE-Era-EngA-EngB-Septin-like GTPase superfamily. AIG1/Toc34/Toc159-like paraseptin GTPase family. IAN subfamily.</text>
</comment>
<dbReference type="eggNOG" id="ENOG502R7PE">
    <property type="taxonomic scope" value="Eukaryota"/>
</dbReference>
<dbReference type="AlphaFoldDB" id="A0A022QP34"/>
<feature type="domain" description="AIG1-type G" evidence="4">
    <location>
        <begin position="7"/>
        <end position="227"/>
    </location>
</feature>
<proteinExistence type="inferred from homology"/>
<accession>A0A022QP34</accession>
<dbReference type="InterPro" id="IPR027417">
    <property type="entry name" value="P-loop_NTPase"/>
</dbReference>
<dbReference type="STRING" id="4155.A0A022QP34"/>
<protein>
    <recommendedName>
        <fullName evidence="4">AIG1-type G domain-containing protein</fullName>
    </recommendedName>
</protein>
<dbReference type="PANTHER" id="PTHR10903">
    <property type="entry name" value="GTPASE, IMAP FAMILY MEMBER-RELATED"/>
    <property type="match status" value="1"/>
</dbReference>
<gene>
    <name evidence="5" type="ORF">MIMGU_mgv1a023609mg</name>
</gene>
<evidence type="ECO:0000313" key="6">
    <source>
        <dbReference type="Proteomes" id="UP000030748"/>
    </source>
</evidence>
<keyword evidence="6" id="KW-1185">Reference proteome</keyword>
<dbReference type="PROSITE" id="PS51720">
    <property type="entry name" value="G_AIG1"/>
    <property type="match status" value="1"/>
</dbReference>
<evidence type="ECO:0000313" key="5">
    <source>
        <dbReference type="EMBL" id="EYU28250.1"/>
    </source>
</evidence>
<dbReference type="GO" id="GO:0005525">
    <property type="term" value="F:GTP binding"/>
    <property type="evidence" value="ECO:0007669"/>
    <property type="project" value="UniProtKB-KW"/>
</dbReference>
<evidence type="ECO:0000256" key="1">
    <source>
        <dbReference type="ARBA" id="ARBA00008535"/>
    </source>
</evidence>
<evidence type="ECO:0000256" key="2">
    <source>
        <dbReference type="ARBA" id="ARBA00022741"/>
    </source>
</evidence>
<dbReference type="Pfam" id="PF04548">
    <property type="entry name" value="AIG1"/>
    <property type="match status" value="1"/>
</dbReference>
<sequence length="343" mass="38693">MASPSSDVAKTIVLIGKIGNGKSATGNSVLRRKAFKSMSSSTRVTNTCEMHTTTLLENGQNLVVISVNTCDLMNQMQLPGLFDCSAEPQFIGKEIAKCINLTKDGIHAILLVASIKTRISKEDEEAGVLMLRSFFGPKITDYMIVVFTGGDDLEDDDTLDDYFGRNCPQHYKETLRVCGNRHVLFNNKIKDEPQNFEQGKQLLALVQAVVNKNGGEPYMSPRFVELKGGATSEFFYDAPAVKVNSEEEKFKLKEELHKSYEEQLKRITETVNLKLKESSDKLAQQIAEQVNARLKAEIMTLSAQVKSNDEMYKMRLELLETAHRKENEKQRQQRHQIVSIYML</sequence>
<dbReference type="FunFam" id="3.40.50.300:FF:000840">
    <property type="entry name" value="Immune-associated nucleotide-binding protein 9"/>
    <property type="match status" value="1"/>
</dbReference>
<dbReference type="PANTHER" id="PTHR10903:SF184">
    <property type="entry name" value="GTP-BINDING PROTEIN A"/>
    <property type="match status" value="1"/>
</dbReference>
<keyword evidence="2" id="KW-0547">Nucleotide-binding</keyword>
<organism evidence="5 6">
    <name type="scientific">Erythranthe guttata</name>
    <name type="common">Yellow monkey flower</name>
    <name type="synonym">Mimulus guttatus</name>
    <dbReference type="NCBI Taxonomy" id="4155"/>
    <lineage>
        <taxon>Eukaryota</taxon>
        <taxon>Viridiplantae</taxon>
        <taxon>Streptophyta</taxon>
        <taxon>Embryophyta</taxon>
        <taxon>Tracheophyta</taxon>
        <taxon>Spermatophyta</taxon>
        <taxon>Magnoliopsida</taxon>
        <taxon>eudicotyledons</taxon>
        <taxon>Gunneridae</taxon>
        <taxon>Pentapetalae</taxon>
        <taxon>asterids</taxon>
        <taxon>lamiids</taxon>
        <taxon>Lamiales</taxon>
        <taxon>Phrymaceae</taxon>
        <taxon>Erythranthe</taxon>
    </lineage>
</organism>
<evidence type="ECO:0000256" key="3">
    <source>
        <dbReference type="ARBA" id="ARBA00023134"/>
    </source>
</evidence>
<dbReference type="InterPro" id="IPR006703">
    <property type="entry name" value="G_AIG1"/>
</dbReference>
<dbReference type="InterPro" id="IPR045058">
    <property type="entry name" value="GIMA/IAN/Toc"/>
</dbReference>
<dbReference type="SUPFAM" id="SSF52540">
    <property type="entry name" value="P-loop containing nucleoside triphosphate hydrolases"/>
    <property type="match status" value="1"/>
</dbReference>
<dbReference type="Proteomes" id="UP000030748">
    <property type="component" value="Unassembled WGS sequence"/>
</dbReference>
<keyword evidence="3" id="KW-0342">GTP-binding</keyword>
<reference evidence="5 6" key="1">
    <citation type="journal article" date="2013" name="Proc. Natl. Acad. Sci. U.S.A.">
        <title>Fine-scale variation in meiotic recombination in Mimulus inferred from population shotgun sequencing.</title>
        <authorList>
            <person name="Hellsten U."/>
            <person name="Wright K.M."/>
            <person name="Jenkins J."/>
            <person name="Shu S."/>
            <person name="Yuan Y."/>
            <person name="Wessler S.R."/>
            <person name="Schmutz J."/>
            <person name="Willis J.H."/>
            <person name="Rokhsar D.S."/>
        </authorList>
    </citation>
    <scope>NUCLEOTIDE SEQUENCE [LARGE SCALE GENOMIC DNA]</scope>
    <source>
        <strain evidence="6">cv. DUN x IM62</strain>
    </source>
</reference>
<name>A0A022QP34_ERYGU</name>